<dbReference type="Pfam" id="PF02042">
    <property type="entry name" value="RWP-RK"/>
    <property type="match status" value="1"/>
</dbReference>
<dbReference type="RefSeq" id="XP_002669992.1">
    <property type="nucleotide sequence ID" value="XM_002669946.1"/>
</dbReference>
<dbReference type="Proteomes" id="UP000006671">
    <property type="component" value="Unassembled WGS sequence"/>
</dbReference>
<dbReference type="AlphaFoldDB" id="D2W0V7"/>
<evidence type="ECO:0000259" key="6">
    <source>
        <dbReference type="Pfam" id="PF02042"/>
    </source>
</evidence>
<gene>
    <name evidence="7" type="ORF">NAEGRDRAFT_74996</name>
</gene>
<evidence type="ECO:0000256" key="3">
    <source>
        <dbReference type="ARBA" id="ARBA00023163"/>
    </source>
</evidence>
<evidence type="ECO:0000256" key="1">
    <source>
        <dbReference type="ARBA" id="ARBA00023015"/>
    </source>
</evidence>
<protein>
    <submittedName>
        <fullName evidence="7">Predicted protein</fullName>
    </submittedName>
</protein>
<evidence type="ECO:0000313" key="8">
    <source>
        <dbReference type="Proteomes" id="UP000006671"/>
    </source>
</evidence>
<feature type="compositionally biased region" description="Low complexity" evidence="5">
    <location>
        <begin position="18"/>
        <end position="31"/>
    </location>
</feature>
<proteinExistence type="predicted"/>
<keyword evidence="3" id="KW-0804">Transcription</keyword>
<dbReference type="GeneID" id="8856850"/>
<keyword evidence="4" id="KW-0539">Nucleus</keyword>
<dbReference type="VEuPathDB" id="AmoebaDB:NAEGRDRAFT_74996"/>
<evidence type="ECO:0000256" key="4">
    <source>
        <dbReference type="ARBA" id="ARBA00023242"/>
    </source>
</evidence>
<organism evidence="8">
    <name type="scientific">Naegleria gruberi</name>
    <name type="common">Amoeba</name>
    <dbReference type="NCBI Taxonomy" id="5762"/>
    <lineage>
        <taxon>Eukaryota</taxon>
        <taxon>Discoba</taxon>
        <taxon>Heterolobosea</taxon>
        <taxon>Tetramitia</taxon>
        <taxon>Eutetramitia</taxon>
        <taxon>Vahlkampfiidae</taxon>
        <taxon>Naegleria</taxon>
    </lineage>
</organism>
<feature type="compositionally biased region" description="Polar residues" evidence="5">
    <location>
        <begin position="1"/>
        <end position="16"/>
    </location>
</feature>
<accession>D2W0V7</accession>
<feature type="region of interest" description="Disordered" evidence="5">
    <location>
        <begin position="1"/>
        <end position="40"/>
    </location>
</feature>
<evidence type="ECO:0000256" key="2">
    <source>
        <dbReference type="ARBA" id="ARBA00023125"/>
    </source>
</evidence>
<sequence length="269" mass="30639">MPPANSSTPQNISSERCSVVNRKNKSSSSPSEQHMTQHATNQVQQNLNGNWMTDVSSDKQQHMYHSEDYANNQSVKYSLSTTTIGFGSHEVTCGSNSSHPPKKKYKFKNNELVAFQQSTDAKKTSSQKHATCHQHYVITSQKSLDLDDYSQDYMQHAPFKLMDLNEKTLHSTTIIQINQNDLNRRLTTLKRGADSISKEDILRVLHLNQQQASSRLGCSVSTLKRRFYALRGELGLTKWPNNYIDSCQDNTKLFKQIYPLSLDYILNSD</sequence>
<dbReference type="InterPro" id="IPR003035">
    <property type="entry name" value="RWP-RK_dom"/>
</dbReference>
<evidence type="ECO:0000256" key="5">
    <source>
        <dbReference type="SAM" id="MobiDB-lite"/>
    </source>
</evidence>
<feature type="domain" description="RWP-RK" evidence="6">
    <location>
        <begin position="195"/>
        <end position="245"/>
    </location>
</feature>
<name>D2W0V7_NAEGR</name>
<dbReference type="KEGG" id="ngr:NAEGRDRAFT_74996"/>
<keyword evidence="2" id="KW-0238">DNA-binding</keyword>
<dbReference type="EMBL" id="GG738920">
    <property type="protein sequence ID" value="EFC37248.1"/>
    <property type="molecule type" value="Genomic_DNA"/>
</dbReference>
<reference evidence="7 8" key="1">
    <citation type="journal article" date="2010" name="Cell">
        <title>The genome of Naegleria gruberi illuminates early eukaryotic versatility.</title>
        <authorList>
            <person name="Fritz-Laylin L.K."/>
            <person name="Prochnik S.E."/>
            <person name="Ginger M.L."/>
            <person name="Dacks J.B."/>
            <person name="Carpenter M.L."/>
            <person name="Field M.C."/>
            <person name="Kuo A."/>
            <person name="Paredez A."/>
            <person name="Chapman J."/>
            <person name="Pham J."/>
            <person name="Shu S."/>
            <person name="Neupane R."/>
            <person name="Cipriano M."/>
            <person name="Mancuso J."/>
            <person name="Tu H."/>
            <person name="Salamov A."/>
            <person name="Lindquist E."/>
            <person name="Shapiro H."/>
            <person name="Lucas S."/>
            <person name="Grigoriev I.V."/>
            <person name="Cande W.Z."/>
            <person name="Fulton C."/>
            <person name="Rokhsar D.S."/>
            <person name="Dawson S.C."/>
        </authorList>
    </citation>
    <scope>NUCLEOTIDE SEQUENCE [LARGE SCALE GENOMIC DNA]</scope>
    <source>
        <strain evidence="7 8">NEG-M</strain>
    </source>
</reference>
<dbReference type="GO" id="GO:0003677">
    <property type="term" value="F:DNA binding"/>
    <property type="evidence" value="ECO:0007669"/>
    <property type="project" value="UniProtKB-KW"/>
</dbReference>
<keyword evidence="1" id="KW-0805">Transcription regulation</keyword>
<dbReference type="InParanoid" id="D2W0V7"/>
<evidence type="ECO:0000313" key="7">
    <source>
        <dbReference type="EMBL" id="EFC37248.1"/>
    </source>
</evidence>
<keyword evidence="8" id="KW-1185">Reference proteome</keyword>